<gene>
    <name evidence="1" type="ORF">EGW08_020649</name>
</gene>
<organism evidence="1 2">
    <name type="scientific">Elysia chlorotica</name>
    <name type="common">Eastern emerald elysia</name>
    <name type="synonym">Sea slug</name>
    <dbReference type="NCBI Taxonomy" id="188477"/>
    <lineage>
        <taxon>Eukaryota</taxon>
        <taxon>Metazoa</taxon>
        <taxon>Spiralia</taxon>
        <taxon>Lophotrochozoa</taxon>
        <taxon>Mollusca</taxon>
        <taxon>Gastropoda</taxon>
        <taxon>Heterobranchia</taxon>
        <taxon>Euthyneura</taxon>
        <taxon>Panpulmonata</taxon>
        <taxon>Sacoglossa</taxon>
        <taxon>Placobranchoidea</taxon>
        <taxon>Plakobranchidae</taxon>
        <taxon>Elysia</taxon>
    </lineage>
</organism>
<accession>A0A433SQR1</accession>
<dbReference type="OrthoDB" id="6061253at2759"/>
<keyword evidence="2" id="KW-1185">Reference proteome</keyword>
<reference evidence="1 2" key="1">
    <citation type="submission" date="2019-01" db="EMBL/GenBank/DDBJ databases">
        <title>A draft genome assembly of the solar-powered sea slug Elysia chlorotica.</title>
        <authorList>
            <person name="Cai H."/>
            <person name="Li Q."/>
            <person name="Fang X."/>
            <person name="Li J."/>
            <person name="Curtis N.E."/>
            <person name="Altenburger A."/>
            <person name="Shibata T."/>
            <person name="Feng M."/>
            <person name="Maeda T."/>
            <person name="Schwartz J.A."/>
            <person name="Shigenobu S."/>
            <person name="Lundholm N."/>
            <person name="Nishiyama T."/>
            <person name="Yang H."/>
            <person name="Hasebe M."/>
            <person name="Li S."/>
            <person name="Pierce S.K."/>
            <person name="Wang J."/>
        </authorList>
    </citation>
    <scope>NUCLEOTIDE SEQUENCE [LARGE SCALE GENOMIC DNA]</scope>
    <source>
        <strain evidence="1">EC2010</strain>
        <tissue evidence="1">Whole organism of an adult</tissue>
    </source>
</reference>
<proteinExistence type="predicted"/>
<evidence type="ECO:0000313" key="1">
    <source>
        <dbReference type="EMBL" id="RUS71588.1"/>
    </source>
</evidence>
<name>A0A433SQR1_ELYCH</name>
<protein>
    <submittedName>
        <fullName evidence="1">Uncharacterized protein</fullName>
    </submittedName>
</protein>
<dbReference type="EMBL" id="RQTK01001191">
    <property type="protein sequence ID" value="RUS71588.1"/>
    <property type="molecule type" value="Genomic_DNA"/>
</dbReference>
<sequence>MLESPPPGPRVVRAPWSRLAPPVAFLAVTALCMLINTTDFSLMWPLAAGKKPQAKGGTLFPNTRLLRFTESRDKLLTHARETLEHWWHIKQAQAGGAAQPCPFSMAGRSEPPDQELEEMFGSLKQSIDIMEAMGFANLTTCGGRYPRFVAEDSPDLGSPTDKIQGLLASVDNSAANTEELIMSKFCYSPTFRPPTPENFNTEQQAGQRKLVSVAGFCSRLLQLHRDIIAGREPPLLTIFTWIPDPIEDAAKVSRRYLALNLDMFKPFVQPVLVTDRRMVMAIANSINWPALPIAQLSPDNVPVFKASALDVTARFNSTFYGYARGVSIFDASLLETLIAVKEKFLRAETSTKVTSSRAEHPKTPDVFVYGSAMYKQDLSFRSNYSAVGSMAESRASSDWPEGESSLTYLIHTRQAFTDLPAVKIDDKDLVPFLAERALLLGNRVIDASSTILTVYNVHLQNTNEWNRILLPSTPRLENYNRVMASTYLESLRQRMTAQRPIVSIFNSEGQILFKQT</sequence>
<evidence type="ECO:0000313" key="2">
    <source>
        <dbReference type="Proteomes" id="UP000271974"/>
    </source>
</evidence>
<dbReference type="AlphaFoldDB" id="A0A433SQR1"/>
<comment type="caution">
    <text evidence="1">The sequence shown here is derived from an EMBL/GenBank/DDBJ whole genome shotgun (WGS) entry which is preliminary data.</text>
</comment>
<dbReference type="Proteomes" id="UP000271974">
    <property type="component" value="Unassembled WGS sequence"/>
</dbReference>